<accession>A0ABD2X5W9</accession>
<organism evidence="2 3">
    <name type="scientific">Trichogramma kaykai</name>
    <dbReference type="NCBI Taxonomy" id="54128"/>
    <lineage>
        <taxon>Eukaryota</taxon>
        <taxon>Metazoa</taxon>
        <taxon>Ecdysozoa</taxon>
        <taxon>Arthropoda</taxon>
        <taxon>Hexapoda</taxon>
        <taxon>Insecta</taxon>
        <taxon>Pterygota</taxon>
        <taxon>Neoptera</taxon>
        <taxon>Endopterygota</taxon>
        <taxon>Hymenoptera</taxon>
        <taxon>Apocrita</taxon>
        <taxon>Proctotrupomorpha</taxon>
        <taxon>Chalcidoidea</taxon>
        <taxon>Trichogrammatidae</taxon>
        <taxon>Trichogramma</taxon>
    </lineage>
</organism>
<proteinExistence type="predicted"/>
<keyword evidence="1" id="KW-1133">Transmembrane helix</keyword>
<keyword evidence="3" id="KW-1185">Reference proteome</keyword>
<keyword evidence="1" id="KW-0472">Membrane</keyword>
<reference evidence="2 3" key="1">
    <citation type="journal article" date="2024" name="bioRxiv">
        <title>A reference genome for Trichogramma kaykai: A tiny desert-dwelling parasitoid wasp with competing sex-ratio distorters.</title>
        <authorList>
            <person name="Culotta J."/>
            <person name="Lindsey A.R."/>
        </authorList>
    </citation>
    <scope>NUCLEOTIDE SEQUENCE [LARGE SCALE GENOMIC DNA]</scope>
    <source>
        <strain evidence="2 3">KSX58</strain>
    </source>
</reference>
<name>A0ABD2X5W9_9HYME</name>
<sequence>MQLKKIEWKNKLNEERADRRKMQPTLGVCARMSKTLFRHRHRAPSSNNFPMPVIKSLDFTPLNPLISLDLYIYSVLRVCVHLVNAYMEIIYVPKRFYRYKQREMRKRI</sequence>
<feature type="transmembrane region" description="Helical" evidence="1">
    <location>
        <begin position="70"/>
        <end position="92"/>
    </location>
</feature>
<dbReference type="AlphaFoldDB" id="A0ABD2X5W9"/>
<comment type="caution">
    <text evidence="2">The sequence shown here is derived from an EMBL/GenBank/DDBJ whole genome shotgun (WGS) entry which is preliminary data.</text>
</comment>
<keyword evidence="1" id="KW-0812">Transmembrane</keyword>
<gene>
    <name evidence="2" type="ORF">TKK_005882</name>
</gene>
<evidence type="ECO:0000313" key="3">
    <source>
        <dbReference type="Proteomes" id="UP001627154"/>
    </source>
</evidence>
<evidence type="ECO:0000313" key="2">
    <source>
        <dbReference type="EMBL" id="KAL3400726.1"/>
    </source>
</evidence>
<dbReference type="Proteomes" id="UP001627154">
    <property type="component" value="Unassembled WGS sequence"/>
</dbReference>
<dbReference type="EMBL" id="JBJJXI010000050">
    <property type="protein sequence ID" value="KAL3400726.1"/>
    <property type="molecule type" value="Genomic_DNA"/>
</dbReference>
<protein>
    <submittedName>
        <fullName evidence="2">Uncharacterized protein</fullName>
    </submittedName>
</protein>
<evidence type="ECO:0000256" key="1">
    <source>
        <dbReference type="SAM" id="Phobius"/>
    </source>
</evidence>